<sequence>MRVTVDQSRCLGAGQCEQLAPEVFRQDEEGLSRVLVPEPDPASWPRVLQTVDLCPVQAVLIDEGPGPAPQDTK</sequence>
<keyword evidence="2 8" id="KW-0813">Transport</keyword>
<accession>Q5SFA7</accession>
<dbReference type="InterPro" id="IPR017896">
    <property type="entry name" value="4Fe4S_Fe-S-bd"/>
</dbReference>
<evidence type="ECO:0000256" key="3">
    <source>
        <dbReference type="ARBA" id="ARBA00022723"/>
    </source>
</evidence>
<evidence type="ECO:0000256" key="2">
    <source>
        <dbReference type="ARBA" id="ARBA00022448"/>
    </source>
</evidence>
<dbReference type="PRINTS" id="PR00352">
    <property type="entry name" value="3FE4SFRDOXIN"/>
</dbReference>
<comment type="function">
    <text evidence="8">Ferredoxins are iron-sulfur proteins that transfer electrons in a wide variety of metabolic reactions.</text>
</comment>
<dbReference type="GO" id="GO:0009055">
    <property type="term" value="F:electron transfer activity"/>
    <property type="evidence" value="ECO:0007669"/>
    <property type="project" value="UniProtKB-UniRule"/>
</dbReference>
<evidence type="ECO:0000256" key="6">
    <source>
        <dbReference type="ARBA" id="ARBA00023014"/>
    </source>
</evidence>
<dbReference type="InterPro" id="IPR001080">
    <property type="entry name" value="3Fe4S_ferredoxin"/>
</dbReference>
<dbReference type="GO" id="GO:0005506">
    <property type="term" value="F:iron ion binding"/>
    <property type="evidence" value="ECO:0007669"/>
    <property type="project" value="UniProtKB-UniRule"/>
</dbReference>
<protein>
    <recommendedName>
        <fullName evidence="8">Ferredoxin</fullName>
    </recommendedName>
</protein>
<evidence type="ECO:0000259" key="9">
    <source>
        <dbReference type="PROSITE" id="PS51379"/>
    </source>
</evidence>
<keyword evidence="4 8" id="KW-0249">Electron transport</keyword>
<organism evidence="10">
    <name type="scientific">Streptomyces bikiniensis</name>
    <dbReference type="NCBI Taxonomy" id="1896"/>
    <lineage>
        <taxon>Bacteria</taxon>
        <taxon>Bacillati</taxon>
        <taxon>Actinomycetota</taxon>
        <taxon>Actinomycetes</taxon>
        <taxon>Kitasatosporales</taxon>
        <taxon>Streptomycetaceae</taxon>
        <taxon>Streptomyces</taxon>
    </lineage>
</organism>
<dbReference type="Pfam" id="PF13459">
    <property type="entry name" value="Fer4_15"/>
    <property type="match status" value="1"/>
</dbReference>
<evidence type="ECO:0000256" key="5">
    <source>
        <dbReference type="ARBA" id="ARBA00023004"/>
    </source>
</evidence>
<feature type="domain" description="4Fe-4S ferredoxin-type" evidence="9">
    <location>
        <begin position="1"/>
        <end position="29"/>
    </location>
</feature>
<dbReference type="PANTHER" id="PTHR36923:SF3">
    <property type="entry name" value="FERREDOXIN"/>
    <property type="match status" value="1"/>
</dbReference>
<comment type="cofactor">
    <cofactor evidence="1">
        <name>[3Fe-4S] cluster</name>
        <dbReference type="ChEBI" id="CHEBI:21137"/>
    </cofactor>
</comment>
<reference evidence="10" key="1">
    <citation type="journal article" date="2004" name="Antimicrob. Agents Chemother.">
        <title>Chalcomycin biosynthesis gene cluster from Streptomyces bikiniensis: novel features of an unusual ketolide produced through expression of the chm polyketide synthase in Streptomyces fradiae.</title>
        <authorList>
            <person name="Ward S.L."/>
            <person name="Hu Z."/>
            <person name="Schirmer A."/>
            <person name="Reid R."/>
            <person name="Revill W.P."/>
            <person name="Reeves C.D."/>
            <person name="Petrakovsky O.V."/>
            <person name="Dong S.D."/>
            <person name="Katz L."/>
        </authorList>
    </citation>
    <scope>NUCLEOTIDE SEQUENCE</scope>
    <source>
        <strain evidence="10">NRRL 2737</strain>
    </source>
</reference>
<keyword evidence="6 8" id="KW-0411">Iron-sulfur</keyword>
<name>Q5SFA7_STRBI</name>
<keyword evidence="5 8" id="KW-0408">Iron</keyword>
<dbReference type="Gene3D" id="3.30.70.20">
    <property type="match status" value="1"/>
</dbReference>
<keyword evidence="7" id="KW-0003">3Fe-4S</keyword>
<dbReference type="EMBL" id="AY509120">
    <property type="protein sequence ID" value="AAS79454.1"/>
    <property type="molecule type" value="Genomic_DNA"/>
</dbReference>
<evidence type="ECO:0000313" key="10">
    <source>
        <dbReference type="EMBL" id="AAS79454.1"/>
    </source>
</evidence>
<evidence type="ECO:0000256" key="8">
    <source>
        <dbReference type="RuleBase" id="RU368020"/>
    </source>
</evidence>
<proteinExistence type="predicted"/>
<keyword evidence="3 8" id="KW-0479">Metal-binding</keyword>
<dbReference type="PANTHER" id="PTHR36923">
    <property type="entry name" value="FERREDOXIN"/>
    <property type="match status" value="1"/>
</dbReference>
<dbReference type="SUPFAM" id="SSF54862">
    <property type="entry name" value="4Fe-4S ferredoxins"/>
    <property type="match status" value="1"/>
</dbReference>
<dbReference type="InterPro" id="IPR051269">
    <property type="entry name" value="Fe-S_cluster_ET"/>
</dbReference>
<evidence type="ECO:0000256" key="7">
    <source>
        <dbReference type="ARBA" id="ARBA00023291"/>
    </source>
</evidence>
<evidence type="ECO:0000256" key="4">
    <source>
        <dbReference type="ARBA" id="ARBA00022982"/>
    </source>
</evidence>
<dbReference type="AlphaFoldDB" id="Q5SFA7"/>
<dbReference type="GO" id="GO:0051538">
    <property type="term" value="F:3 iron, 4 sulfur cluster binding"/>
    <property type="evidence" value="ECO:0007669"/>
    <property type="project" value="UniProtKB-KW"/>
</dbReference>
<evidence type="ECO:0000256" key="1">
    <source>
        <dbReference type="ARBA" id="ARBA00001927"/>
    </source>
</evidence>
<dbReference type="PROSITE" id="PS51379">
    <property type="entry name" value="4FE4S_FER_2"/>
    <property type="match status" value="1"/>
</dbReference>
<gene>
    <name evidence="10" type="primary">chmHII</name>
</gene>